<sequence length="95" mass="10976">METHFYIWLSLRTGRGFVNYAQYFLGDDREAATSLFEKLKGNKNDLIPLHLDLMETADDLPVKIKSICCSLDELGENCKLISRELFRISNLEDMT</sequence>
<dbReference type="EMBL" id="JAEHFW010000001">
    <property type="protein sequence ID" value="MBK0378478.1"/>
    <property type="molecule type" value="Genomic_DNA"/>
</dbReference>
<proteinExistence type="predicted"/>
<keyword evidence="2" id="KW-1185">Reference proteome</keyword>
<dbReference type="Proteomes" id="UP000613193">
    <property type="component" value="Unassembled WGS sequence"/>
</dbReference>
<protein>
    <submittedName>
        <fullName evidence="1">Uncharacterized protein</fullName>
    </submittedName>
</protein>
<reference evidence="1" key="1">
    <citation type="submission" date="2020-12" db="EMBL/GenBank/DDBJ databases">
        <title>Bacterial novel species Mucilaginibacter sp. SD-g isolated from soil.</title>
        <authorList>
            <person name="Jung H.-Y."/>
        </authorList>
    </citation>
    <scope>NUCLEOTIDE SEQUENCE</scope>
    <source>
        <strain evidence="1">SD-g</strain>
    </source>
</reference>
<accession>A0A934PT36</accession>
<evidence type="ECO:0000313" key="2">
    <source>
        <dbReference type="Proteomes" id="UP000613193"/>
    </source>
</evidence>
<name>A0A934PT36_9SPHI</name>
<organism evidence="1 2">
    <name type="scientific">Mucilaginibacter segetis</name>
    <dbReference type="NCBI Taxonomy" id="2793071"/>
    <lineage>
        <taxon>Bacteria</taxon>
        <taxon>Pseudomonadati</taxon>
        <taxon>Bacteroidota</taxon>
        <taxon>Sphingobacteriia</taxon>
        <taxon>Sphingobacteriales</taxon>
        <taxon>Sphingobacteriaceae</taxon>
        <taxon>Mucilaginibacter</taxon>
    </lineage>
</organism>
<comment type="caution">
    <text evidence="1">The sequence shown here is derived from an EMBL/GenBank/DDBJ whole genome shotgun (WGS) entry which is preliminary data.</text>
</comment>
<gene>
    <name evidence="1" type="ORF">I5M19_04115</name>
</gene>
<dbReference type="RefSeq" id="WP_200064307.1">
    <property type="nucleotide sequence ID" value="NZ_JAEHFW010000001.1"/>
</dbReference>
<evidence type="ECO:0000313" key="1">
    <source>
        <dbReference type="EMBL" id="MBK0378478.1"/>
    </source>
</evidence>
<dbReference type="AlphaFoldDB" id="A0A934PT36"/>